<gene>
    <name evidence="1" type="ORF">ABR189_14535</name>
</gene>
<reference evidence="1 2" key="1">
    <citation type="submission" date="2024-06" db="EMBL/GenBank/DDBJ databases">
        <title>Chitinophaga defluvii sp. nov., isolated from municipal sewage.</title>
        <authorList>
            <person name="Zhang L."/>
        </authorList>
    </citation>
    <scope>NUCLEOTIDE SEQUENCE [LARGE SCALE GENOMIC DNA]</scope>
    <source>
        <strain evidence="1 2">H8</strain>
    </source>
</reference>
<name>A0ABV2T6E1_9BACT</name>
<dbReference type="InterPro" id="IPR049511">
    <property type="entry name" value="PGH-like_rpt"/>
</dbReference>
<dbReference type="EMBL" id="JBEXAC010000002">
    <property type="protein sequence ID" value="MET6998598.1"/>
    <property type="molecule type" value="Genomic_DNA"/>
</dbReference>
<dbReference type="PANTHER" id="PTHR21666">
    <property type="entry name" value="PEPTIDASE-RELATED"/>
    <property type="match status" value="1"/>
</dbReference>
<dbReference type="Proteomes" id="UP001549749">
    <property type="component" value="Unassembled WGS sequence"/>
</dbReference>
<evidence type="ECO:0008006" key="3">
    <source>
        <dbReference type="Google" id="ProtNLM"/>
    </source>
</evidence>
<protein>
    <recommendedName>
        <fullName evidence="3">Peptidase M23-like protein</fullName>
    </recommendedName>
</protein>
<evidence type="ECO:0000313" key="1">
    <source>
        <dbReference type="EMBL" id="MET6998598.1"/>
    </source>
</evidence>
<dbReference type="Gene3D" id="2.70.70.10">
    <property type="entry name" value="Glucose Permease (Domain IIA)"/>
    <property type="match status" value="1"/>
</dbReference>
<dbReference type="PANTHER" id="PTHR21666:SF270">
    <property type="entry name" value="MUREIN HYDROLASE ACTIVATOR ENVC"/>
    <property type="match status" value="1"/>
</dbReference>
<organism evidence="1 2">
    <name type="scientific">Chitinophaga defluvii</name>
    <dbReference type="NCBI Taxonomy" id="3163343"/>
    <lineage>
        <taxon>Bacteria</taxon>
        <taxon>Pseudomonadati</taxon>
        <taxon>Bacteroidota</taxon>
        <taxon>Chitinophagia</taxon>
        <taxon>Chitinophagales</taxon>
        <taxon>Chitinophagaceae</taxon>
        <taxon>Chitinophaga</taxon>
    </lineage>
</organism>
<proteinExistence type="predicted"/>
<dbReference type="InterPro" id="IPR050570">
    <property type="entry name" value="Cell_wall_metabolism_enzyme"/>
</dbReference>
<sequence length="675" mass="74891">MKTPHTTGRSWYARPLTLVCELQKALKFTAPLLSTLLLLTSTLIAQQPAEEEEANLSELHYRAIKPTAKVLEGNEPSLMKPTPVPAGNAARINTARFTKAPLWSRQLTTAANKQLEVDNVQLLPVAAAPVKVMNGTAPAFCTTPTVAIGCCWYGIKDEYNNKNVNYASPASVFNNNENDARAFAQSLQPAMPFYLPYTNSKVYPAGAWQYDNGNGHGSVDFLKTADAYGSGIDPTFGVYAAAPGRVLTAMWNDLFGNVVIIEHTAANGTKYRTGYFHLRNGFDHDIQMAKNIAVSNPNDKDARDTKYKKFANLANPSTLLWGTNAQKLKVKAGDYVNAGQQIAYAGNTGFGGAGWGLNQDGTPSDPNTGNNHLHFMLWVKSPNPATGVDWMEVDPYGVYAKANSNTNECYEVGANGAFNRFFAPFYPSFHNVPVQYITRYWGYYTGMGMALQTLSVHKKGNTYLASGSFQYGLPSAWYCRINMSSDQYQQYFNQYGSQGYMPRQISVTKDNSGNPLFTVIWKKKAANEAFAAVHNIDDAAWNTKWKTLVEQQKMRVAEHVAYSVNGKRLHAGVFVNINPGGFYEYYGMNPADFNKKFDDLHKAGFMTINVNAEESGNQTAFGGVWWPRNKAYYAYYNMSPAEYQSKFNSLGQQGFQLFRIQGYANSGLFSAIWMK</sequence>
<accession>A0ABV2T6E1</accession>
<comment type="caution">
    <text evidence="1">The sequence shown here is derived from an EMBL/GenBank/DDBJ whole genome shotgun (WGS) entry which is preliminary data.</text>
</comment>
<dbReference type="Pfam" id="PF17660">
    <property type="entry name" value="BTRD1"/>
    <property type="match status" value="3"/>
</dbReference>
<dbReference type="InterPro" id="IPR011055">
    <property type="entry name" value="Dup_hybrid_motif"/>
</dbReference>
<dbReference type="RefSeq" id="WP_354661242.1">
    <property type="nucleotide sequence ID" value="NZ_JBEXAC010000002.1"/>
</dbReference>
<evidence type="ECO:0000313" key="2">
    <source>
        <dbReference type="Proteomes" id="UP001549749"/>
    </source>
</evidence>
<dbReference type="SUPFAM" id="SSF51261">
    <property type="entry name" value="Duplicated hybrid motif"/>
    <property type="match status" value="2"/>
</dbReference>
<dbReference type="CDD" id="cd12797">
    <property type="entry name" value="M23_peptidase"/>
    <property type="match status" value="1"/>
</dbReference>
<keyword evidence="2" id="KW-1185">Reference proteome</keyword>